<gene>
    <name evidence="1" type="ordered locus">Metho_2677</name>
</gene>
<name>L0KZG9_METHD</name>
<evidence type="ECO:0000313" key="1">
    <source>
        <dbReference type="EMBL" id="AGB50807.1"/>
    </source>
</evidence>
<proteinExistence type="predicted"/>
<reference evidence="2" key="1">
    <citation type="submission" date="2012-02" db="EMBL/GenBank/DDBJ databases">
        <title>Complete sequence of plasmid of Methanomethylovorans hollandica DSM 15978.</title>
        <authorList>
            <person name="Lucas S."/>
            <person name="Copeland A."/>
            <person name="Lapidus A."/>
            <person name="Glavina del Rio T."/>
            <person name="Dalin E."/>
            <person name="Tice H."/>
            <person name="Bruce D."/>
            <person name="Goodwin L."/>
            <person name="Pitluck S."/>
            <person name="Peters L."/>
            <person name="Mikhailova N."/>
            <person name="Held B."/>
            <person name="Kyrpides N."/>
            <person name="Mavromatis K."/>
            <person name="Ivanova N."/>
            <person name="Brettin T."/>
            <person name="Detter J.C."/>
            <person name="Han C."/>
            <person name="Larimer F."/>
            <person name="Land M."/>
            <person name="Hauser L."/>
            <person name="Markowitz V."/>
            <person name="Cheng J.-F."/>
            <person name="Hugenholtz P."/>
            <person name="Woyke T."/>
            <person name="Wu D."/>
            <person name="Spring S."/>
            <person name="Schroeder M."/>
            <person name="Brambilla E."/>
            <person name="Klenk H.-P."/>
            <person name="Eisen J.A."/>
        </authorList>
    </citation>
    <scope>NUCLEOTIDE SEQUENCE [LARGE SCALE GENOMIC DNA]</scope>
    <source>
        <strain evidence="2">DSM 15978 / NBRC 107637 / DMS1</strain>
        <plasmid evidence="2">Plasmid pMETHO01</plasmid>
    </source>
</reference>
<dbReference type="Proteomes" id="UP000010866">
    <property type="component" value="Plasmid pMETHO01"/>
</dbReference>
<dbReference type="RefSeq" id="WP_015313939.1">
    <property type="nucleotide sequence ID" value="NC_019972.1"/>
</dbReference>
<dbReference type="HOGENOM" id="CLU_1329472_0_0_2"/>
<dbReference type="AlphaFoldDB" id="L0KZG9"/>
<sequence>MEVLTLDSSINHASKKTNTIPVNDIHRFIISRAIKKQLSSFLRKNKFPTQAALLNAINHAIEINSRHIKQEIHCYIPHIHLDPKDIAKIVFKSEFPESQQFEIIEKDNDIDALDLCNFYAKKGDLRIPICITNIHESAILFILNRTIETYQATNLDDVEKTEHYISKYINDNLDKIALDLSLLLNSCLDLMYLIPDDIIEPLISDN</sequence>
<keyword evidence="2" id="KW-1185">Reference proteome</keyword>
<accession>L0KZG9</accession>
<protein>
    <submittedName>
        <fullName evidence="1">Uncharacterized protein</fullName>
    </submittedName>
</protein>
<geneLocation type="plasmid" evidence="1 2">
    <name>pMETHO01</name>
</geneLocation>
<organism evidence="1 2">
    <name type="scientific">Methanomethylovorans hollandica (strain DSM 15978 / NBRC 107637 / DMS1)</name>
    <dbReference type="NCBI Taxonomy" id="867904"/>
    <lineage>
        <taxon>Archaea</taxon>
        <taxon>Methanobacteriati</taxon>
        <taxon>Methanobacteriota</taxon>
        <taxon>Stenosarchaea group</taxon>
        <taxon>Methanomicrobia</taxon>
        <taxon>Methanosarcinales</taxon>
        <taxon>Methanosarcinaceae</taxon>
        <taxon>Methanomethylovorans</taxon>
    </lineage>
</organism>
<dbReference type="GeneID" id="14401639"/>
<keyword evidence="1" id="KW-0614">Plasmid</keyword>
<dbReference type="KEGG" id="mhz:Metho_2677"/>
<evidence type="ECO:0000313" key="2">
    <source>
        <dbReference type="Proteomes" id="UP000010866"/>
    </source>
</evidence>
<dbReference type="EMBL" id="CP003363">
    <property type="protein sequence ID" value="AGB50807.1"/>
    <property type="molecule type" value="Genomic_DNA"/>
</dbReference>